<dbReference type="GO" id="GO:0005524">
    <property type="term" value="F:ATP binding"/>
    <property type="evidence" value="ECO:0007669"/>
    <property type="project" value="UniProtKB-KW"/>
</dbReference>
<dbReference type="FunFam" id="3.40.50.300:FF:002884">
    <property type="entry name" value="ATP-dependent DNA helicase"/>
    <property type="match status" value="1"/>
</dbReference>
<dbReference type="Pfam" id="PF21530">
    <property type="entry name" value="Pif1_2B_dom"/>
    <property type="match status" value="1"/>
</dbReference>
<evidence type="ECO:0000259" key="8">
    <source>
        <dbReference type="PROSITE" id="PS51192"/>
    </source>
</evidence>
<dbReference type="ExpressionAtlas" id="A0A317YAR7">
    <property type="expression patterns" value="baseline and differential"/>
</dbReference>
<dbReference type="InterPro" id="IPR014014">
    <property type="entry name" value="RNA_helicase_DEAD_Q_motif"/>
</dbReference>
<dbReference type="GO" id="GO:0043139">
    <property type="term" value="F:5'-3' DNA helicase activity"/>
    <property type="evidence" value="ECO:0007669"/>
    <property type="project" value="UniProtKB-EC"/>
</dbReference>
<dbReference type="InterPro" id="IPR014001">
    <property type="entry name" value="Helicase_ATP-bd"/>
</dbReference>
<dbReference type="GO" id="GO:0006281">
    <property type="term" value="P:DNA repair"/>
    <property type="evidence" value="ECO:0007669"/>
    <property type="project" value="UniProtKB-KW"/>
</dbReference>
<dbReference type="InterPro" id="IPR023614">
    <property type="entry name" value="Porin_dom_sf"/>
</dbReference>
<evidence type="ECO:0000256" key="6">
    <source>
        <dbReference type="RuleBase" id="RU363044"/>
    </source>
</evidence>
<keyword evidence="4 6" id="KW-0067">ATP-binding</keyword>
<proteinExistence type="inferred from homology"/>
<evidence type="ECO:0000313" key="10">
    <source>
        <dbReference type="EMBL" id="PWZ55749.1"/>
    </source>
</evidence>
<feature type="domain" description="DEAD-box RNA helicase Q" evidence="9">
    <location>
        <begin position="1949"/>
        <end position="1977"/>
    </location>
</feature>
<evidence type="ECO:0000256" key="3">
    <source>
        <dbReference type="ARBA" id="ARBA00022806"/>
    </source>
</evidence>
<evidence type="ECO:0000256" key="1">
    <source>
        <dbReference type="ARBA" id="ARBA00022741"/>
    </source>
</evidence>
<evidence type="ECO:0000256" key="4">
    <source>
        <dbReference type="ARBA" id="ARBA00022840"/>
    </source>
</evidence>
<comment type="cofactor">
    <cofactor evidence="6">
        <name>Mg(2+)</name>
        <dbReference type="ChEBI" id="CHEBI:18420"/>
    </cofactor>
</comment>
<dbReference type="EMBL" id="NCVQ01000001">
    <property type="protein sequence ID" value="PWZ55749.1"/>
    <property type="molecule type" value="Genomic_DNA"/>
</dbReference>
<dbReference type="Pfam" id="PF00270">
    <property type="entry name" value="DEAD"/>
    <property type="match status" value="1"/>
</dbReference>
<feature type="short sequence motif" description="Q motif" evidence="5">
    <location>
        <begin position="1949"/>
        <end position="1977"/>
    </location>
</feature>
<keyword evidence="3 6" id="KW-0347">Helicase</keyword>
<evidence type="ECO:0000256" key="7">
    <source>
        <dbReference type="SAM" id="MobiDB-lite"/>
    </source>
</evidence>
<dbReference type="GO" id="GO:0003724">
    <property type="term" value="F:RNA helicase activity"/>
    <property type="evidence" value="ECO:0007669"/>
    <property type="project" value="InterPro"/>
</dbReference>
<keyword evidence="6" id="KW-0233">DNA recombination</keyword>
<organism evidence="10">
    <name type="scientific">Zea mays</name>
    <name type="common">Maize</name>
    <dbReference type="NCBI Taxonomy" id="4577"/>
    <lineage>
        <taxon>Eukaryota</taxon>
        <taxon>Viridiplantae</taxon>
        <taxon>Streptophyta</taxon>
        <taxon>Embryophyta</taxon>
        <taxon>Tracheophyta</taxon>
        <taxon>Spermatophyta</taxon>
        <taxon>Magnoliopsida</taxon>
        <taxon>Liliopsida</taxon>
        <taxon>Poales</taxon>
        <taxon>Poaceae</taxon>
        <taxon>PACMAD clade</taxon>
        <taxon>Panicoideae</taxon>
        <taxon>Andropogonodae</taxon>
        <taxon>Andropogoneae</taxon>
        <taxon>Tripsacinae</taxon>
        <taxon>Zea</taxon>
    </lineage>
</organism>
<dbReference type="InterPro" id="IPR049163">
    <property type="entry name" value="Pif1-like_2B_dom"/>
</dbReference>
<dbReference type="InterPro" id="IPR027417">
    <property type="entry name" value="P-loop_NTPase"/>
</dbReference>
<dbReference type="InterPro" id="IPR010285">
    <property type="entry name" value="DNA_helicase_pif1-like_DEAD"/>
</dbReference>
<dbReference type="Proteomes" id="UP000251960">
    <property type="component" value="Chromosome 1"/>
</dbReference>
<evidence type="ECO:0000259" key="9">
    <source>
        <dbReference type="PROSITE" id="PS51195"/>
    </source>
</evidence>
<dbReference type="InterPro" id="IPR011545">
    <property type="entry name" value="DEAD/DEAH_box_helicase_dom"/>
</dbReference>
<dbReference type="Gene3D" id="2.40.160.10">
    <property type="entry name" value="Porin"/>
    <property type="match status" value="1"/>
</dbReference>
<dbReference type="Pfam" id="PF05970">
    <property type="entry name" value="PIF1"/>
    <property type="match status" value="2"/>
</dbReference>
<keyword evidence="1 6" id="KW-0547">Nucleotide-binding</keyword>
<feature type="domain" description="Helicase ATP-binding" evidence="8">
    <location>
        <begin position="2010"/>
        <end position="2117"/>
    </location>
</feature>
<comment type="catalytic activity">
    <reaction evidence="6">
        <text>ATP + H2O = ADP + phosphate + H(+)</text>
        <dbReference type="Rhea" id="RHEA:13065"/>
        <dbReference type="ChEBI" id="CHEBI:15377"/>
        <dbReference type="ChEBI" id="CHEBI:15378"/>
        <dbReference type="ChEBI" id="CHEBI:30616"/>
        <dbReference type="ChEBI" id="CHEBI:43474"/>
        <dbReference type="ChEBI" id="CHEBI:456216"/>
        <dbReference type="EC" id="5.6.2.3"/>
    </reaction>
</comment>
<dbReference type="InterPro" id="IPR025476">
    <property type="entry name" value="Helitron_helicase-like"/>
</dbReference>
<dbReference type="Gene3D" id="3.40.50.300">
    <property type="entry name" value="P-loop containing nucleotide triphosphate hydrolases"/>
    <property type="match status" value="4"/>
</dbReference>
<comment type="similarity">
    <text evidence="6">Belongs to the helicase family.</text>
</comment>
<name>A0A317YAR7_MAIZE</name>
<reference evidence="10" key="1">
    <citation type="journal article" date="2018" name="Nat. Genet.">
        <title>Extensive intraspecific gene order and gene structural variations between Mo17 and other maize genomes.</title>
        <authorList>
            <person name="Sun S."/>
            <person name="Zhou Y."/>
            <person name="Chen J."/>
            <person name="Shi J."/>
            <person name="Zhao H."/>
            <person name="Zhao H."/>
            <person name="Song W."/>
            <person name="Zhang M."/>
            <person name="Cui Y."/>
            <person name="Dong X."/>
            <person name="Liu H."/>
            <person name="Ma X."/>
            <person name="Jiao Y."/>
            <person name="Wang B."/>
            <person name="Wei X."/>
            <person name="Stein J.C."/>
            <person name="Glaubitz J.C."/>
            <person name="Lu F."/>
            <person name="Yu G."/>
            <person name="Liang C."/>
            <person name="Fengler K."/>
            <person name="Li B."/>
            <person name="Rafalski A."/>
            <person name="Schnable P.S."/>
            <person name="Ware D.H."/>
            <person name="Buckler E.S."/>
            <person name="Lai J."/>
        </authorList>
    </citation>
    <scope>NUCLEOTIDE SEQUENCE [LARGE SCALE GENOMIC DNA]</scope>
    <source>
        <tissue evidence="10">Seedling</tissue>
    </source>
</reference>
<dbReference type="GO" id="GO:0003676">
    <property type="term" value="F:nucleic acid binding"/>
    <property type="evidence" value="ECO:0007669"/>
    <property type="project" value="InterPro"/>
</dbReference>
<keyword evidence="2 6" id="KW-0378">Hydrolase</keyword>
<dbReference type="SUPFAM" id="SSF52540">
    <property type="entry name" value="P-loop containing nucleoside triphosphate hydrolases"/>
    <property type="match status" value="3"/>
</dbReference>
<dbReference type="GO" id="GO:0000723">
    <property type="term" value="P:telomere maintenance"/>
    <property type="evidence" value="ECO:0007669"/>
    <property type="project" value="InterPro"/>
</dbReference>
<accession>A0A317YAR7</accession>
<dbReference type="EC" id="5.6.2.3" evidence="6"/>
<dbReference type="GO" id="GO:0006310">
    <property type="term" value="P:DNA recombination"/>
    <property type="evidence" value="ECO:0007669"/>
    <property type="project" value="UniProtKB-KW"/>
</dbReference>
<feature type="region of interest" description="Disordered" evidence="7">
    <location>
        <begin position="307"/>
        <end position="329"/>
    </location>
</feature>
<dbReference type="GO" id="GO:0016887">
    <property type="term" value="F:ATP hydrolysis activity"/>
    <property type="evidence" value="ECO:0007669"/>
    <property type="project" value="RHEA"/>
</dbReference>
<dbReference type="PROSITE" id="PS51192">
    <property type="entry name" value="HELICASE_ATP_BIND_1"/>
    <property type="match status" value="1"/>
</dbReference>
<keyword evidence="6" id="KW-0234">DNA repair</keyword>
<dbReference type="CDD" id="cd18809">
    <property type="entry name" value="SF1_C_RecD"/>
    <property type="match status" value="1"/>
</dbReference>
<dbReference type="PROSITE" id="PS51195">
    <property type="entry name" value="Q_MOTIF"/>
    <property type="match status" value="1"/>
</dbReference>
<evidence type="ECO:0000256" key="2">
    <source>
        <dbReference type="ARBA" id="ARBA00022801"/>
    </source>
</evidence>
<protein>
    <recommendedName>
        <fullName evidence="6">ATP-dependent DNA helicase</fullName>
        <ecNumber evidence="6">5.6.2.3</ecNumber>
    </recommendedName>
</protein>
<dbReference type="Pfam" id="PF14214">
    <property type="entry name" value="Helitron_like_N"/>
    <property type="match status" value="2"/>
</dbReference>
<dbReference type="SMART" id="SM00487">
    <property type="entry name" value="DEXDc"/>
    <property type="match status" value="1"/>
</dbReference>
<keyword evidence="6" id="KW-0227">DNA damage</keyword>
<evidence type="ECO:0000256" key="5">
    <source>
        <dbReference type="PROSITE-ProRule" id="PRU00552"/>
    </source>
</evidence>
<dbReference type="PANTHER" id="PTHR10492">
    <property type="match status" value="1"/>
</dbReference>
<comment type="caution">
    <text evidence="10">The sequence shown here is derived from an EMBL/GenBank/DDBJ whole genome shotgun (WGS) entry which is preliminary data.</text>
</comment>
<dbReference type="PANTHER" id="PTHR10492:SF92">
    <property type="entry name" value="ATP-DEPENDENT DNA HELICASE"/>
    <property type="match status" value="1"/>
</dbReference>
<sequence>MHQDSTLVAGTYFCLLFCCLSNPDICFLSEKGLLTLSIRLLFIYQGTVLVMDQMGYNADRTPFTNISNTIITDSFPDDCSTIDFKILSTQGIAGGDEQVNVDLDDDSDWLHRNETFQVNNIVASNDLLTIGCVHESVDNTPNHTMKRAAYFSERYKNLTPIERESRREHLRLYNKTPKRKDAKTEYGRKHRALQSDTLHQESIAMEDPTYTPEVGRHRTDATQPYGSSVTTCDWVIPEFVGIPFLSTSIQIEDVGSLTISTEPLSRKHHVLSGARPAILGSRNQQFEAAISRNVATVTEDTISDAVEGDDWTQPHTTTEIHNNDDETDEDIKIDGTQEESIDTDFPDTYNKVYSNVLEETHMLKSVPNCGYCNAKKFEYEPPGFCCRGGKVELAPLETPPQLRRLWDSADSDARHFRDNIRFFNGHFSFTLLYCCLDSMTTNVRDSGIYTFRAQGMMYHNIKSFGREGGAEHKHLELYFYDDDPNLEHRYRMCRKEHQQKDKDVIKQIVSILRENPYSEHLRSMGHVENLDDYRITLNLDQSLNQKTYNTPITSESLLSGSRGANGEASSARVLCYMGRIGQAMVSAHTMDATMHYRIHCSFLEVNLDGMQIYQRLVYPWAKWMHTVRRIGQVMQTMKMQIRPGVFNPILHGKRLFQQFAVDTYIKIESSHLDFIRKNQDRLRADLYQGLVDTMLDGDIRAEKVGKRTVLSSSFIGGPRDMRRRYMDAMALDEIRRELLSGQTPQDRSDLVVRVFHAKLQELKYRLTKQDILGKVRAYVYVVEFQKRGLPHAHFLLIMQRKYKLTCPEQYDLLISAEIPDKKYHELRKMVIKHMMHGPCGSLNPNCPCTKGRASCKNHYPRPFSDATLQGKDSYPVYRRRDDGRKEKVRGCELDNRWVVPYNPYLLRLFNCHINVEACGSIKVVKYLFKYIYKGHDRASVVMRDASKTDDDVDEIKQYRDVRWVTPPEALWRIYDFELSQNSPPVMQLQLHLPNMHMVAFHDRQMVQRVVNRPGADRSMLTAYFEANRLHEEAPGILYCDFPEWFTWQSGKGKVWQRRKRDTGGQVGRIVSTHPAEGERYYLRVLLNHVAGAISYVDLRTVDGVTLPTFHEAAERRGLLESDNTLDECLTERALFQMPSALRRLFATILVYCEPSDVAVLWRKHLDAMSEDYQRRSESKTHVEQMVLIDIRNMLQSMGKDIKTFPLPPIIDMYDDAIGTAREGGLFFVDGPGGTGKTYLYRVLLVTLRSQNKIAVATATSGVAASIMPGGRTAHSRFKIPLTIDDGADEASMTKRQAVEALDNSMRDIMGRPGLPFGGKTIVFGGDFRQVLPIVRKGGGTEVTNRDGDIRLPGEVCVPYSGSDSDLDNLIDYVFPNLNENISDSTYITSRVILSTRNDWVDMINVKMIDRFQGAHTVYHSFDSAMDDPHNYYPPEFLNTLTPNGLPPHVLKLKIGCPVILLRNIDPANGLCNGTRLVVRGFQRNSIDAEIVLGQHAGKRIFLPRIPLCPSDDEMFPFQFKRKQFPIRLSFAMTVNKAQGQTIPNVGVYLPESVFSHGQLYVALSRATARSNIKILVTPAVDGNKRSRKGVRKNPTVDCGTYTKNIVYKELEISSMADTRDITALSTMRNESIISEIQAQLKHKNVTVDVKANSDPHISPIQLSTIVTVEELGLPGLKNIMAISYPHQAFGRFGIQYLRNYVGINASSSMNTKPSVNLDTRSRLAMIFLVALKSELAAEVYAKQKDIHVEVVKKRHYPTKKPYSSIDQMKELETDDVPLHTIEVIHAYWQDKRQKRGMPLIRHFQSAMWKIYEQQLHEWESKVCRMQSSSNGYQEKKLPPKPALFAFCLRPRGLHVPYKGPKQRSHKKLMSTGCHSFSREHDGFYGQAGPASLQKTTFGSKPLQQSLPHYRAPLVQIKWSTRQIHGRISYLIVLLLQLSIQGNEAPAPFMTFQSTGFPLDILREVLQAGFSAPTPIQAQSWPIAPRGRDIVAMAKTGSGKILGYLLPGFILLKRLQHNSREGAPKGPQLRELERGADIVVAIPGRLNDILEMNRVSLHQVSYLVLDEADYMLDMGFEPQIRKIVKQIPPKRQTLMYTATWPREVRKIASDLLANPVQVNIGNTDQLVTNKSITQWFVTHCSMWKLFHIWTNLDDLIRSCVHKILDQKA</sequence>
<gene>
    <name evidence="10" type="primary">Os01g0172200_0</name>
    <name evidence="10" type="ORF">Zm00014a_000870</name>
</gene>